<keyword evidence="3" id="KW-0547">Nucleotide-binding</keyword>
<dbReference type="GO" id="GO:0005524">
    <property type="term" value="F:ATP binding"/>
    <property type="evidence" value="ECO:0007669"/>
    <property type="project" value="UniProtKB-KW"/>
</dbReference>
<comment type="similarity">
    <text evidence="1">Belongs to the four-carbon acid sugar kinase family.</text>
</comment>
<keyword evidence="5" id="KW-0067">ATP-binding</keyword>
<dbReference type="STRING" id="758803.SAMN05421803_10418"/>
<evidence type="ECO:0000313" key="10">
    <source>
        <dbReference type="Proteomes" id="UP000184452"/>
    </source>
</evidence>
<protein>
    <submittedName>
        <fullName evidence="9">Uncharacterized conserved protein YgbK, DUF1537 family</fullName>
    </submittedName>
</protein>
<dbReference type="AlphaFoldDB" id="A0A1M6H3D9"/>
<dbReference type="GO" id="GO:0016301">
    <property type="term" value="F:kinase activity"/>
    <property type="evidence" value="ECO:0007669"/>
    <property type="project" value="UniProtKB-KW"/>
</dbReference>
<dbReference type="InterPro" id="IPR042213">
    <property type="entry name" value="NBD_C_sf"/>
</dbReference>
<dbReference type="Proteomes" id="UP000184452">
    <property type="component" value="Unassembled WGS sequence"/>
</dbReference>
<dbReference type="Pfam" id="PF07005">
    <property type="entry name" value="SBD_N"/>
    <property type="match status" value="1"/>
</dbReference>
<keyword evidence="10" id="KW-1185">Reference proteome</keyword>
<evidence type="ECO:0000256" key="2">
    <source>
        <dbReference type="ARBA" id="ARBA00022679"/>
    </source>
</evidence>
<feature type="domain" description="Four-carbon acid sugar kinase N-terminal" evidence="7">
    <location>
        <begin position="14"/>
        <end position="222"/>
    </location>
</feature>
<dbReference type="EMBL" id="FQZK01000004">
    <property type="protein sequence ID" value="SHJ16672.1"/>
    <property type="molecule type" value="Genomic_DNA"/>
</dbReference>
<evidence type="ECO:0000313" key="9">
    <source>
        <dbReference type="EMBL" id="SHJ16672.1"/>
    </source>
</evidence>
<dbReference type="Gene3D" id="3.40.980.20">
    <property type="entry name" value="Four-carbon acid sugar kinase, nucleotide binding domain"/>
    <property type="match status" value="1"/>
</dbReference>
<evidence type="ECO:0000256" key="1">
    <source>
        <dbReference type="ARBA" id="ARBA00005715"/>
    </source>
</evidence>
<evidence type="ECO:0000256" key="6">
    <source>
        <dbReference type="ARBA" id="ARBA00023277"/>
    </source>
</evidence>
<evidence type="ECO:0000256" key="3">
    <source>
        <dbReference type="ARBA" id="ARBA00022741"/>
    </source>
</evidence>
<proteinExistence type="inferred from homology"/>
<keyword evidence="2" id="KW-0808">Transferase</keyword>
<sequence length="403" mass="40527">MSSTDTAGHRPAVAVLADDLTGAGDTAVQFLRAGWSTELQLEEADSAAQVVAVTTDTRPLPAAEAARAVGAATRRLRAAGVGHLYKKVDSTLRGPIRAEIDAVLAEWAPGAVAVVCPAFPAAGRTVRDGVLYVEGVPVHETAVGRDPVTPVTESRIPVLLDAAHVRLDGADPARDAEALSAAGPVVVADAATDADLERLAAAVAALGDRAVPVGSAGLAVALARAWAATAAAAPALVVVTSLHRSARGQVETLLADPDTAVEQPSAADLADDGAWRAWSEAFLDRFDPAVPHTALIAPDDRGAGLDPATVASMFAATSAEAAARHTLSGFVVTGGDGARALTRLLGARAVALTGEVAPGIPLGTLSGGPWEGLAIVTKAGGFGTPTALLDAAEAVRTMKGRTV</sequence>
<dbReference type="RefSeq" id="WP_073377579.1">
    <property type="nucleotide sequence ID" value="NZ_FQZK01000004.1"/>
</dbReference>
<evidence type="ECO:0000256" key="4">
    <source>
        <dbReference type="ARBA" id="ARBA00022777"/>
    </source>
</evidence>
<dbReference type="InterPro" id="IPR010737">
    <property type="entry name" value="4-carb_acid_sugar_kinase_N"/>
</dbReference>
<gene>
    <name evidence="9" type="ORF">SAMN05421803_10418</name>
</gene>
<evidence type="ECO:0000259" key="8">
    <source>
        <dbReference type="Pfam" id="PF17042"/>
    </source>
</evidence>
<dbReference type="Pfam" id="PF17042">
    <property type="entry name" value="NBD_C"/>
    <property type="match status" value="1"/>
</dbReference>
<keyword evidence="4" id="KW-0418">Kinase</keyword>
<evidence type="ECO:0000259" key="7">
    <source>
        <dbReference type="Pfam" id="PF07005"/>
    </source>
</evidence>
<dbReference type="InterPro" id="IPR037051">
    <property type="entry name" value="4-carb_acid_sugar_kinase_N_sf"/>
</dbReference>
<dbReference type="InterPro" id="IPR031475">
    <property type="entry name" value="NBD_C"/>
</dbReference>
<accession>A0A1M6H3D9</accession>
<feature type="domain" description="Four-carbon acid sugar kinase nucleotide binding" evidence="8">
    <location>
        <begin position="236"/>
        <end position="388"/>
    </location>
</feature>
<name>A0A1M6H3D9_9ACTN</name>
<evidence type="ECO:0000256" key="5">
    <source>
        <dbReference type="ARBA" id="ARBA00022840"/>
    </source>
</evidence>
<reference evidence="9 10" key="1">
    <citation type="submission" date="2016-11" db="EMBL/GenBank/DDBJ databases">
        <authorList>
            <person name="Jaros S."/>
            <person name="Januszkiewicz K."/>
            <person name="Wedrychowicz H."/>
        </authorList>
    </citation>
    <scope>NUCLEOTIDE SEQUENCE [LARGE SCALE GENOMIC DNA]</scope>
    <source>
        <strain evidence="9 10">CGMCC 4.5723</strain>
    </source>
</reference>
<dbReference type="OrthoDB" id="191465at2"/>
<dbReference type="Gene3D" id="3.40.50.10840">
    <property type="entry name" value="Putative sugar-binding, N-terminal domain"/>
    <property type="match status" value="1"/>
</dbReference>
<keyword evidence="6" id="KW-0119">Carbohydrate metabolism</keyword>
<dbReference type="SUPFAM" id="SSF142764">
    <property type="entry name" value="YgbK-like"/>
    <property type="match status" value="1"/>
</dbReference>
<organism evidence="9 10">
    <name type="scientific">Nocardiopsis flavescens</name>
    <dbReference type="NCBI Taxonomy" id="758803"/>
    <lineage>
        <taxon>Bacteria</taxon>
        <taxon>Bacillati</taxon>
        <taxon>Actinomycetota</taxon>
        <taxon>Actinomycetes</taxon>
        <taxon>Streptosporangiales</taxon>
        <taxon>Nocardiopsidaceae</taxon>
        <taxon>Nocardiopsis</taxon>
    </lineage>
</organism>